<feature type="transmembrane region" description="Helical" evidence="1">
    <location>
        <begin position="109"/>
        <end position="129"/>
    </location>
</feature>
<keyword evidence="1" id="KW-0812">Transmembrane</keyword>
<dbReference type="EMBL" id="QEHR01000002">
    <property type="protein sequence ID" value="PVW16235.1"/>
    <property type="molecule type" value="Genomic_DNA"/>
</dbReference>
<keyword evidence="3" id="KW-1185">Reference proteome</keyword>
<feature type="transmembrane region" description="Helical" evidence="1">
    <location>
        <begin position="135"/>
        <end position="154"/>
    </location>
</feature>
<dbReference type="AlphaFoldDB" id="A0A2U0I553"/>
<keyword evidence="1" id="KW-1133">Transmembrane helix</keyword>
<keyword evidence="1" id="KW-0472">Membrane</keyword>
<accession>A0A2U0I553</accession>
<organism evidence="2 3">
    <name type="scientific">Marixanthomonas spongiae</name>
    <dbReference type="NCBI Taxonomy" id="2174845"/>
    <lineage>
        <taxon>Bacteria</taxon>
        <taxon>Pseudomonadati</taxon>
        <taxon>Bacteroidota</taxon>
        <taxon>Flavobacteriia</taxon>
        <taxon>Flavobacteriales</taxon>
        <taxon>Flavobacteriaceae</taxon>
        <taxon>Marixanthomonas</taxon>
    </lineage>
</organism>
<gene>
    <name evidence="2" type="ORF">DDV96_02905</name>
</gene>
<evidence type="ECO:0000313" key="2">
    <source>
        <dbReference type="EMBL" id="PVW16235.1"/>
    </source>
</evidence>
<reference evidence="2 3" key="1">
    <citation type="submission" date="2018-04" db="EMBL/GenBank/DDBJ databases">
        <title>Marixanthomonas spongiae HN-E44 sp. nov., isolated from a marine sponge.</title>
        <authorList>
            <person name="Luo L."/>
            <person name="Zhuang L."/>
        </authorList>
    </citation>
    <scope>NUCLEOTIDE SEQUENCE [LARGE SCALE GENOMIC DNA]</scope>
    <source>
        <strain evidence="2 3">HN-E44</strain>
    </source>
</reference>
<dbReference type="RefSeq" id="WP_116693253.1">
    <property type="nucleotide sequence ID" value="NZ_QEHR01000002.1"/>
</dbReference>
<comment type="caution">
    <text evidence="2">The sequence shown here is derived from an EMBL/GenBank/DDBJ whole genome shotgun (WGS) entry which is preliminary data.</text>
</comment>
<dbReference type="Proteomes" id="UP000245962">
    <property type="component" value="Unassembled WGS sequence"/>
</dbReference>
<protein>
    <submittedName>
        <fullName evidence="2">Uncharacterized protein</fullName>
    </submittedName>
</protein>
<sequence>METDKLLHEIYNIVKNPNLQPDLAYFEKYGLSEDSLARIDDINKTVTNQYNTIQLLQTPLGEKQLKNQLAQVEKMTQSGEQTFEVIHDLKESLKHTLKESENSQNITKIMYVLSFVLGLALIVVAVLFAIQGKTILAIAFGTFGMADIVAHFIADPPARLQESRSNYVQLTALTLAWFKETINNDGCIAASGQMTPEMIKNYNSLAENYVNNTERFFKMVDDLAEPKPKRRAGKQPKENEG</sequence>
<dbReference type="OrthoDB" id="1435577at2"/>
<name>A0A2U0I553_9FLAO</name>
<evidence type="ECO:0000313" key="3">
    <source>
        <dbReference type="Proteomes" id="UP000245962"/>
    </source>
</evidence>
<evidence type="ECO:0000256" key="1">
    <source>
        <dbReference type="SAM" id="Phobius"/>
    </source>
</evidence>
<proteinExistence type="predicted"/>